<dbReference type="Pfam" id="PF13643">
    <property type="entry name" value="DUF4145"/>
    <property type="match status" value="1"/>
</dbReference>
<keyword evidence="1" id="KW-0175">Coiled coil</keyword>
<evidence type="ECO:0000259" key="2">
    <source>
        <dbReference type="PROSITE" id="PS51192"/>
    </source>
</evidence>
<dbReference type="SUPFAM" id="SSF52540">
    <property type="entry name" value="P-loop containing nucleoside triphosphate hydrolases"/>
    <property type="match status" value="1"/>
</dbReference>
<dbReference type="PROSITE" id="PS51192">
    <property type="entry name" value="HELICASE_ATP_BIND_1"/>
    <property type="match status" value="1"/>
</dbReference>
<dbReference type="PANTHER" id="PTHR47396">
    <property type="entry name" value="TYPE I RESTRICTION ENZYME ECOKI R PROTEIN"/>
    <property type="match status" value="1"/>
</dbReference>
<dbReference type="GO" id="GO:0009035">
    <property type="term" value="F:type I site-specific deoxyribonuclease activity"/>
    <property type="evidence" value="ECO:0007669"/>
    <property type="project" value="UniProtKB-EC"/>
</dbReference>
<dbReference type="InterPro" id="IPR013670">
    <property type="entry name" value="EcoEI_R_C_dom"/>
</dbReference>
<dbReference type="RefSeq" id="WP_204679878.1">
    <property type="nucleotide sequence ID" value="NZ_BSNR01000023.1"/>
</dbReference>
<dbReference type="InterPro" id="IPR025285">
    <property type="entry name" value="DUF4145"/>
</dbReference>
<dbReference type="Pfam" id="PF08463">
    <property type="entry name" value="EcoEI_R_C"/>
    <property type="match status" value="1"/>
</dbReference>
<dbReference type="PROSITE" id="PS51194">
    <property type="entry name" value="HELICASE_CTER"/>
    <property type="match status" value="1"/>
</dbReference>
<dbReference type="Gene3D" id="3.40.50.300">
    <property type="entry name" value="P-loop containing nucleotide triphosphate hydrolases"/>
    <property type="match status" value="2"/>
</dbReference>
<dbReference type="CDD" id="cd18032">
    <property type="entry name" value="DEXHc_RE_I_III_res"/>
    <property type="match status" value="1"/>
</dbReference>
<accession>A0ABS2K273</accession>
<dbReference type="InterPro" id="IPR014001">
    <property type="entry name" value="Helicase_ATP-bd"/>
</dbReference>
<dbReference type="PANTHER" id="PTHR47396:SF1">
    <property type="entry name" value="ATP-DEPENDENT HELICASE IRC3-RELATED"/>
    <property type="match status" value="1"/>
</dbReference>
<evidence type="ECO:0000256" key="1">
    <source>
        <dbReference type="SAM" id="Coils"/>
    </source>
</evidence>
<dbReference type="EC" id="3.1.21.3" evidence="4"/>
<protein>
    <submittedName>
        <fullName evidence="4">Type I restriction-modification system endonuclease</fullName>
        <ecNumber evidence="4">3.1.21.3</ecNumber>
    </submittedName>
</protein>
<dbReference type="SMART" id="SM00490">
    <property type="entry name" value="HELICc"/>
    <property type="match status" value="1"/>
</dbReference>
<proteinExistence type="predicted"/>
<keyword evidence="4" id="KW-0540">Nuclease</keyword>
<dbReference type="Gene3D" id="3.90.1570.30">
    <property type="match status" value="1"/>
</dbReference>
<dbReference type="Pfam" id="PF04851">
    <property type="entry name" value="ResIII"/>
    <property type="match status" value="1"/>
</dbReference>
<feature type="domain" description="Helicase ATP-binding" evidence="2">
    <location>
        <begin position="421"/>
        <end position="604"/>
    </location>
</feature>
<keyword evidence="4" id="KW-0378">Hydrolase</keyword>
<gene>
    <name evidence="4" type="primary">hsdR</name>
    <name evidence="4" type="ORF">ISP19_03415</name>
</gene>
<dbReference type="NCBIfam" id="NF008521">
    <property type="entry name" value="PRK11448.1"/>
    <property type="match status" value="1"/>
</dbReference>
<dbReference type="Proteomes" id="UP001430149">
    <property type="component" value="Unassembled WGS sequence"/>
</dbReference>
<evidence type="ECO:0000313" key="4">
    <source>
        <dbReference type="EMBL" id="MBM7124418.1"/>
    </source>
</evidence>
<dbReference type="InterPro" id="IPR050742">
    <property type="entry name" value="Helicase_Restrict-Modif_Enz"/>
</dbReference>
<keyword evidence="4" id="KW-0255">Endonuclease</keyword>
<dbReference type="InterPro" id="IPR006935">
    <property type="entry name" value="Helicase/UvrB_N"/>
</dbReference>
<dbReference type="Pfam" id="PF00271">
    <property type="entry name" value="Helicase_C"/>
    <property type="match status" value="1"/>
</dbReference>
<dbReference type="CDD" id="cd18799">
    <property type="entry name" value="SF2_C_EcoAI-like"/>
    <property type="match status" value="1"/>
</dbReference>
<dbReference type="EMBL" id="JADIKE010000026">
    <property type="protein sequence ID" value="MBM7124418.1"/>
    <property type="molecule type" value="Genomic_DNA"/>
</dbReference>
<evidence type="ECO:0000313" key="5">
    <source>
        <dbReference type="Proteomes" id="UP001430149"/>
    </source>
</evidence>
<sequence>MTQLRSNFTHLAGLQPDMARLGVNAERYFAEDPNTCLLKLRQFAELLAQQVAARTNTVIPSDDTQASLLSRLRGTGYLPRETADLFHWLRKAGNDANHQWAGNHRTALDGLKIAAQLGFWFHRTFSDPAFKGGAFIPPEAPKDESEALKKELEDLRRTLQAEAEKSQSAAQQAAAAQEEAKVWAELAQESSDNAADLKAQLAVLQAQASQQAADYFTGLQRSAEQAASLISLDEKATREIIDQQLRDAGWEADSRQLRFSKGTRPEPGRSVAIAEWPTANGPVDYALFIGTECVAVVEAKRSSKHVASAIDQARRYAAGMTHEHGEPLRAQWNEFRVPLAFATNGRPFQQQFKEVSGIWFCDLRRPQNLRKPLDGWYTPQGVRELLEQDIDEAEQKLDGFGFQYGFPLRDYQRKAILAVEGAIKEGKSTSLVAMATGTGKTKTCIALVYRLLKAQRFRRILFLVDRTALGEQAANAFKETQMESLQRFAEVFGIKEIDEQRPDADTKVHIATVQGLVKRILYSDGEGLPVDAYDCIVVDECHRGYLLDREMSDTEVAFRDEKDYISKYRRVLDHFDAVKIGLTATPALHTTEIFGRAVFVYSYREAVLDGHLIDHDPAERIITELSEKGIHYKKNDEVRVYNPSSGGVDLFKTPDDLNFDVGEFNRKVITESFNKVVCEALTDRINPAGPDKTLIFCATDVHADMVVGLLKDAFDAKGIEIEDDTVLKITGSADKPLQQIRRLRNERHPVIAVTVDLLTTGIDVPAISNLVFLRRVNSRILYEQMLGRATRRCDEIGKEVFRIFDAVDLYATLEPVNSMKPVVQDPNIGFAQLVREITRHTGSDISQLARDQLLAKWQRKKRHLTETQERALKQAGHGPQDFAKFLKDTDIKSLAEWWLQRAGLAELLDQKRDVPANPVVVSSHKDKLVDVVPHYGKPEDYLERFTQFVQEQSNKLPALLAVVTRPRDLTRKDLMQLVTALEGAGFDERSLTSAWTQKSNHEIAARLLGFVRQAALGDPLVPYDQRVDKAVQTLIQQRSLTRVQQDWLKNLAKQIKANIILDEAAINEGPFREQGGFRRLNQLFEGQLHEVLADMNEAIWQQQAS</sequence>
<feature type="coiled-coil region" evidence="1">
    <location>
        <begin position="142"/>
        <end position="214"/>
    </location>
</feature>
<evidence type="ECO:0000259" key="3">
    <source>
        <dbReference type="PROSITE" id="PS51194"/>
    </source>
</evidence>
<reference evidence="4" key="1">
    <citation type="submission" date="2020-10" db="EMBL/GenBank/DDBJ databases">
        <title>Phylogeny of dyella-like bacteria.</title>
        <authorList>
            <person name="Fu J."/>
        </authorList>
    </citation>
    <scope>NUCLEOTIDE SEQUENCE</scope>
    <source>
        <strain evidence="4">DHOC52</strain>
    </source>
</reference>
<dbReference type="InterPro" id="IPR027417">
    <property type="entry name" value="P-loop_NTPase"/>
</dbReference>
<dbReference type="InterPro" id="IPR001650">
    <property type="entry name" value="Helicase_C-like"/>
</dbReference>
<dbReference type="SMART" id="SM00487">
    <property type="entry name" value="DEXDc"/>
    <property type="match status" value="1"/>
</dbReference>
<name>A0ABS2K273_9GAMM</name>
<comment type="caution">
    <text evidence="4">The sequence shown here is derived from an EMBL/GenBank/DDBJ whole genome shotgun (WGS) entry which is preliminary data.</text>
</comment>
<feature type="domain" description="Helicase C-terminal" evidence="3">
    <location>
        <begin position="680"/>
        <end position="834"/>
    </location>
</feature>
<organism evidence="4 5">
    <name type="scientific">Dyella flava</name>
    <dbReference type="NCBI Taxonomy" id="1920170"/>
    <lineage>
        <taxon>Bacteria</taxon>
        <taxon>Pseudomonadati</taxon>
        <taxon>Pseudomonadota</taxon>
        <taxon>Gammaproteobacteria</taxon>
        <taxon>Lysobacterales</taxon>
        <taxon>Rhodanobacteraceae</taxon>
        <taxon>Dyella</taxon>
    </lineage>
</organism>
<keyword evidence="5" id="KW-1185">Reference proteome</keyword>